<dbReference type="AlphaFoldDB" id="A0A6F9DXV1"/>
<dbReference type="InterPro" id="IPR013087">
    <property type="entry name" value="Znf_C2H2_type"/>
</dbReference>
<name>A0A6F9DXV1_9ASCI</name>
<feature type="domain" description="C2H2-type" evidence="2">
    <location>
        <begin position="43"/>
        <end position="58"/>
    </location>
</feature>
<feature type="region of interest" description="Disordered" evidence="1">
    <location>
        <begin position="268"/>
        <end position="290"/>
    </location>
</feature>
<dbReference type="Gene3D" id="3.30.160.60">
    <property type="entry name" value="Classic Zinc Finger"/>
    <property type="match status" value="1"/>
</dbReference>
<feature type="compositionally biased region" description="Basic and acidic residues" evidence="1">
    <location>
        <begin position="194"/>
        <end position="213"/>
    </location>
</feature>
<dbReference type="Pfam" id="PF00096">
    <property type="entry name" value="zf-C2H2"/>
    <property type="match status" value="1"/>
</dbReference>
<feature type="region of interest" description="Disordered" evidence="1">
    <location>
        <begin position="303"/>
        <end position="347"/>
    </location>
</feature>
<protein>
    <submittedName>
        <fullName evidence="3">Zinc finger and BTB domain-containing protein 49-like</fullName>
    </submittedName>
</protein>
<organism evidence="3">
    <name type="scientific">Phallusia mammillata</name>
    <dbReference type="NCBI Taxonomy" id="59560"/>
    <lineage>
        <taxon>Eukaryota</taxon>
        <taxon>Metazoa</taxon>
        <taxon>Chordata</taxon>
        <taxon>Tunicata</taxon>
        <taxon>Ascidiacea</taxon>
        <taxon>Phlebobranchia</taxon>
        <taxon>Ascidiidae</taxon>
        <taxon>Phallusia</taxon>
    </lineage>
</organism>
<feature type="compositionally biased region" description="Low complexity" evidence="1">
    <location>
        <begin position="309"/>
        <end position="321"/>
    </location>
</feature>
<feature type="compositionally biased region" description="Polar residues" evidence="1">
    <location>
        <begin position="222"/>
        <end position="249"/>
    </location>
</feature>
<dbReference type="EMBL" id="LR792006">
    <property type="protein sequence ID" value="CAB3267868.1"/>
    <property type="molecule type" value="mRNA"/>
</dbReference>
<reference evidence="3" key="1">
    <citation type="submission" date="2020-04" db="EMBL/GenBank/DDBJ databases">
        <authorList>
            <person name="Neveu A P."/>
        </authorList>
    </citation>
    <scope>NUCLEOTIDE SEQUENCE</scope>
    <source>
        <tissue evidence="3">Whole embryo</tissue>
    </source>
</reference>
<sequence>MKESCIPFHIMAYFVCSLCGGKLPNAERLEKHKKSCAKLIVCECGKRFTRSCNLKRHRENSCKLLNISIKAKTCNNQAKTNNVEVPVSSSESTSLTSEAAFSETLGFSASFSFKKEISESPAVASDTSKPENTFSTKATLRRHIRTACQKSPLEAPVARCPSCGITCMERNFSRHLSSCSRVWGHCRSFDATKDCKNPDSDNRKNTDEAEKENTATTTTKNLFNCSESRKPLQTQNRSSTNATKQTPIQQWLKKGNSHINQYHSEVSMDVDGTDSSTSLNNDLKDDGDSKEKLAPLLRRFEMGVKNAHKPPTTEKTQTKPQCVKQSSKEARLPSSESNPTKPKSEYQETRLQGYQVLEALTNQLTSLQQNAIMVFR</sequence>
<proteinExistence type="evidence at transcript level"/>
<accession>A0A6F9DXV1</accession>
<evidence type="ECO:0000259" key="2">
    <source>
        <dbReference type="Pfam" id="PF00096"/>
    </source>
</evidence>
<feature type="region of interest" description="Disordered" evidence="1">
    <location>
        <begin position="194"/>
        <end position="250"/>
    </location>
</feature>
<gene>
    <name evidence="3" type="primary">Zbtb49-002</name>
</gene>
<evidence type="ECO:0000256" key="1">
    <source>
        <dbReference type="SAM" id="MobiDB-lite"/>
    </source>
</evidence>
<evidence type="ECO:0000313" key="3">
    <source>
        <dbReference type="EMBL" id="CAB3267868.1"/>
    </source>
</evidence>